<evidence type="ECO:0000256" key="1">
    <source>
        <dbReference type="SAM" id="SignalP"/>
    </source>
</evidence>
<dbReference type="RefSeq" id="WP_096577604.1">
    <property type="nucleotide sequence ID" value="NZ_CAWNJS010000001.1"/>
</dbReference>
<dbReference type="AlphaFoldDB" id="A0A1Z4N197"/>
<keyword evidence="1" id="KW-0732">Signal</keyword>
<dbReference type="Proteomes" id="UP000218785">
    <property type="component" value="Chromosome"/>
</dbReference>
<organism evidence="2 3">
    <name type="scientific">Tolypothrix tenuis PCC 7101</name>
    <dbReference type="NCBI Taxonomy" id="231146"/>
    <lineage>
        <taxon>Bacteria</taxon>
        <taxon>Bacillati</taxon>
        <taxon>Cyanobacteriota</taxon>
        <taxon>Cyanophyceae</taxon>
        <taxon>Nostocales</taxon>
        <taxon>Tolypothrichaceae</taxon>
        <taxon>Tolypothrix</taxon>
    </lineage>
</organism>
<evidence type="ECO:0000313" key="3">
    <source>
        <dbReference type="Proteomes" id="UP000218785"/>
    </source>
</evidence>
<keyword evidence="3" id="KW-1185">Reference proteome</keyword>
<proteinExistence type="predicted"/>
<gene>
    <name evidence="2" type="ORF">NIES37_34430</name>
</gene>
<reference evidence="2 3" key="1">
    <citation type="submission" date="2017-06" db="EMBL/GenBank/DDBJ databases">
        <title>Genome sequencing of cyanobaciteial culture collection at National Institute for Environmental Studies (NIES).</title>
        <authorList>
            <person name="Hirose Y."/>
            <person name="Shimura Y."/>
            <person name="Fujisawa T."/>
            <person name="Nakamura Y."/>
            <person name="Kawachi M."/>
        </authorList>
    </citation>
    <scope>NUCLEOTIDE SEQUENCE [LARGE SCALE GENOMIC DNA]</scope>
    <source>
        <strain evidence="2 3">NIES-37</strain>
    </source>
</reference>
<dbReference type="EMBL" id="AP018248">
    <property type="protein sequence ID" value="BAY99460.1"/>
    <property type="molecule type" value="Genomic_DNA"/>
</dbReference>
<sequence>MKRILASGVLGVVLASSVLAKPASAQIQVILGGNERHDWREQQLERDRQHRLELERDRQRKLEIERERQRRLEIERERQRRFEEQRRHRDRF</sequence>
<name>A0A1Z4N197_9CYAN</name>
<feature type="chain" id="PRO_5012848537" evidence="1">
    <location>
        <begin position="21"/>
        <end position="92"/>
    </location>
</feature>
<feature type="signal peptide" evidence="1">
    <location>
        <begin position="1"/>
        <end position="20"/>
    </location>
</feature>
<evidence type="ECO:0000313" key="2">
    <source>
        <dbReference type="EMBL" id="BAY99460.1"/>
    </source>
</evidence>
<dbReference type="KEGG" id="ttq:NIES37_34430"/>
<protein>
    <submittedName>
        <fullName evidence="2">Uncharacterized protein</fullName>
    </submittedName>
</protein>
<accession>A0A1Z4N197</accession>